<dbReference type="SMART" id="SM00813">
    <property type="entry name" value="Alpha-L-AF_C"/>
    <property type="match status" value="1"/>
</dbReference>
<feature type="domain" description="Alpha-L-arabinofuranosidase C-terminal" evidence="9">
    <location>
        <begin position="389"/>
        <end position="544"/>
    </location>
</feature>
<dbReference type="InterPro" id="IPR017853">
    <property type="entry name" value="GH"/>
</dbReference>
<evidence type="ECO:0000256" key="6">
    <source>
        <dbReference type="ARBA" id="ARBA00022801"/>
    </source>
</evidence>
<evidence type="ECO:0000256" key="8">
    <source>
        <dbReference type="SAM" id="MobiDB-lite"/>
    </source>
</evidence>
<dbReference type="InterPro" id="IPR051563">
    <property type="entry name" value="Glycosyl_Hydrolase_51"/>
</dbReference>
<dbReference type="InterPro" id="IPR010720">
    <property type="entry name" value="Alpha-L-AF_C"/>
</dbReference>
<evidence type="ECO:0000313" key="11">
    <source>
        <dbReference type="Proteomes" id="UP000567179"/>
    </source>
</evidence>
<comment type="pathway">
    <text evidence="2">Glycan metabolism; L-arabinan degradation.</text>
</comment>
<feature type="compositionally biased region" description="Polar residues" evidence="8">
    <location>
        <begin position="823"/>
        <end position="834"/>
    </location>
</feature>
<dbReference type="InterPro" id="IPR055235">
    <property type="entry name" value="ASD1_cat"/>
</dbReference>
<keyword evidence="7" id="KW-0325">Glycoprotein</keyword>
<dbReference type="GO" id="GO:0042729">
    <property type="term" value="C:DASH complex"/>
    <property type="evidence" value="ECO:0007669"/>
    <property type="project" value="InterPro"/>
</dbReference>
<keyword evidence="11" id="KW-1185">Reference proteome</keyword>
<dbReference type="Gene3D" id="2.60.40.1180">
    <property type="entry name" value="Golgi alpha-mannosidase II"/>
    <property type="match status" value="1"/>
</dbReference>
<keyword evidence="6" id="KW-0378">Hydrolase</keyword>
<dbReference type="Pfam" id="PF08655">
    <property type="entry name" value="DASH_Ask1"/>
    <property type="match status" value="1"/>
</dbReference>
<evidence type="ECO:0000256" key="4">
    <source>
        <dbReference type="ARBA" id="ARBA00012670"/>
    </source>
</evidence>
<dbReference type="EMBL" id="JAACJJ010000056">
    <property type="protein sequence ID" value="KAF5312726.1"/>
    <property type="molecule type" value="Genomic_DNA"/>
</dbReference>
<dbReference type="GO" id="GO:0046556">
    <property type="term" value="F:alpha-L-arabinofuranosidase activity"/>
    <property type="evidence" value="ECO:0007669"/>
    <property type="project" value="UniProtKB-EC"/>
</dbReference>
<evidence type="ECO:0000259" key="9">
    <source>
        <dbReference type="SMART" id="SM00813"/>
    </source>
</evidence>
<gene>
    <name evidence="10" type="ORF">D9619_002698</name>
</gene>
<dbReference type="GO" id="GO:0046373">
    <property type="term" value="P:L-arabinose metabolic process"/>
    <property type="evidence" value="ECO:0007669"/>
    <property type="project" value="InterPro"/>
</dbReference>
<dbReference type="OrthoDB" id="5573898at2759"/>
<dbReference type="Pfam" id="PF06964">
    <property type="entry name" value="Alpha-L-AF_C"/>
    <property type="match status" value="1"/>
</dbReference>
<evidence type="ECO:0000256" key="7">
    <source>
        <dbReference type="ARBA" id="ARBA00023180"/>
    </source>
</evidence>
<feature type="region of interest" description="Disordered" evidence="8">
    <location>
        <begin position="863"/>
        <end position="960"/>
    </location>
</feature>
<evidence type="ECO:0000313" key="10">
    <source>
        <dbReference type="EMBL" id="KAF5312726.1"/>
    </source>
</evidence>
<organism evidence="10 11">
    <name type="scientific">Psilocybe cf. subviscida</name>
    <dbReference type="NCBI Taxonomy" id="2480587"/>
    <lineage>
        <taxon>Eukaryota</taxon>
        <taxon>Fungi</taxon>
        <taxon>Dikarya</taxon>
        <taxon>Basidiomycota</taxon>
        <taxon>Agaricomycotina</taxon>
        <taxon>Agaricomycetes</taxon>
        <taxon>Agaricomycetidae</taxon>
        <taxon>Agaricales</taxon>
        <taxon>Agaricineae</taxon>
        <taxon>Strophariaceae</taxon>
        <taxon>Psilocybe</taxon>
    </lineage>
</organism>
<comment type="similarity">
    <text evidence="3">Belongs to the glycosyl hydrolase 51 family.</text>
</comment>
<evidence type="ECO:0000256" key="5">
    <source>
        <dbReference type="ARBA" id="ARBA00022729"/>
    </source>
</evidence>
<dbReference type="PANTHER" id="PTHR31776:SF0">
    <property type="entry name" value="ALPHA-L-ARABINOFURANOSIDASE 1"/>
    <property type="match status" value="1"/>
</dbReference>
<dbReference type="Proteomes" id="UP000567179">
    <property type="component" value="Unassembled WGS sequence"/>
</dbReference>
<dbReference type="InterPro" id="IPR013780">
    <property type="entry name" value="Glyco_hydro_b"/>
</dbReference>
<dbReference type="SUPFAM" id="SSF49785">
    <property type="entry name" value="Galactose-binding domain-like"/>
    <property type="match status" value="1"/>
</dbReference>
<sequence length="1302" mass="141864">MWEIAETGGSMNRAFQGVIPGTSNALNSWRPFNGPRLSVTNKTPGVSKALPNSLQVVIPKVISGPIGFENTGFWGIKVQKGWTYTGSFYAKSDSFTGTVTVSLKSTQGITYASQTIHGVTKSWKKFSFKFSPTESASDEKNVFGVVVDGAQAAGKTIYFGMFSLFPPTFRGRENGMRIDLAEALAATQPAIWRFPGGNNIEGLSIDTRWKWNETIGRLEDRPGRVGNWGYPNTDGLGLLEYLNWAEDLGAEPILGNASNNLACYVWSGISIANYSDLATWPVVPQADLQPYVDDALNEIEFITGDAKTTKWGKLRASLGREKPYELKYVEIYVAYRWKAFADAISAKYPHLELIATTLPSTALTPAYTKITSTNDSNALPDIPNGRLAYPTLQGAAAEAAFMTGMERNSDVVFASALRMVKSTSYYVQEMFSANLGTHVLSTSPTSSADFTPLYWVASVNNATDVVFLKVSNTGTTDLVANVFLDFPITGVVSSTMLSTPALSPISGLFNVSNTLEAPEKIIPVLSSTVTPFSDRFNFTFPATSVTSRDCHASDTERDNRQCRNLFRRVHGYKTTLSIRSQNVYLCAPSCRIMSSPKRAKITPNPPRWKPNPDPASIVVPGLDTDASTTDQIEQIEQLITIKLQNIDENFSKIHNALANKLLPAVKRYAVGTEPFWTSFYEQAAQIRIPTLDDDYQTVNEASSERDEESSTSQEHEDDDQQDQTPRAIASIYETSVVNSESSFMPGQGAFSSTPAMSRVAPGLEQDSAYTMSNSDPSWTPSLESPIVRLNREISNFTLQEAEDSRYMPSTSAAHTVTGEEDLTINSTFRQNTAPTPRPDKGKGKDPLLHNVLRHNLYTAADNSTFENKPISPLKFKGKPKTPVIDKNRNPYLPPDDTPSTWSGVVDLRSLSPQKYRPGSAKPDKTLQTPQRNRDDDDDSFDALPPGMSPPVLMSPARPPRSSAELGLLKVGQTPARDASARITQDLLRSAQLRSGRSATGRLFETTPSGYYESSMSTAMSPPSLSRYNRNNDYSLSSTSISKDASLESMIRHIRDDIRPDVGATPGMSTTPGLRIRPKIGGAFAAPSQARQIPSRQTQATLQPQRHQLPAHPITPDYPQHQHLLDDEQLLQVGHDSLDSDSDSMDDEIHTAENPSAAFLMAASGGHRGLADDSFGSNGGSDDDSNDSLLAEEAADALIAPVHPFAGRPMMLDTGDDGFGDDDSDSFDGFEPAPGFTANDDAGFTETVFGVAPAQRAAMRQYNNNGGLRLHGQDLMDDTIGVGAQRAANGLIDESPTPAAWRD</sequence>
<reference evidence="10 11" key="1">
    <citation type="journal article" date="2020" name="ISME J.">
        <title>Uncovering the hidden diversity of litter-decomposition mechanisms in mushroom-forming fungi.</title>
        <authorList>
            <person name="Floudas D."/>
            <person name="Bentzer J."/>
            <person name="Ahren D."/>
            <person name="Johansson T."/>
            <person name="Persson P."/>
            <person name="Tunlid A."/>
        </authorList>
    </citation>
    <scope>NUCLEOTIDE SEQUENCE [LARGE SCALE GENOMIC DNA]</scope>
    <source>
        <strain evidence="10 11">CBS 101986</strain>
    </source>
</reference>
<dbReference type="EC" id="3.2.1.55" evidence="4"/>
<comment type="caution">
    <text evidence="10">The sequence shown here is derived from an EMBL/GenBank/DDBJ whole genome shotgun (WGS) entry which is preliminary data.</text>
</comment>
<dbReference type="GO" id="GO:0031222">
    <property type="term" value="P:arabinan catabolic process"/>
    <property type="evidence" value="ECO:0007669"/>
    <property type="project" value="UniProtKB-UniPathway"/>
</dbReference>
<dbReference type="Pfam" id="PF22848">
    <property type="entry name" value="ASD1_dom"/>
    <property type="match status" value="1"/>
</dbReference>
<dbReference type="PANTHER" id="PTHR31776">
    <property type="entry name" value="ALPHA-L-ARABINOFURANOSIDASE 1"/>
    <property type="match status" value="1"/>
</dbReference>
<keyword evidence="5" id="KW-0732">Signal</keyword>
<feature type="compositionally biased region" description="Basic and acidic residues" evidence="8">
    <location>
        <begin position="837"/>
        <end position="847"/>
    </location>
</feature>
<feature type="region of interest" description="Disordered" evidence="8">
    <location>
        <begin position="697"/>
        <end position="724"/>
    </location>
</feature>
<protein>
    <recommendedName>
        <fullName evidence="4">non-reducing end alpha-L-arabinofuranosidase</fullName>
        <ecNumber evidence="4">3.2.1.55</ecNumber>
    </recommendedName>
</protein>
<dbReference type="SUPFAM" id="SSF51445">
    <property type="entry name" value="(Trans)glycosidases"/>
    <property type="match status" value="1"/>
</dbReference>
<proteinExistence type="inferred from homology"/>
<feature type="region of interest" description="Disordered" evidence="8">
    <location>
        <begin position="802"/>
        <end position="847"/>
    </location>
</feature>
<dbReference type="InterPro" id="IPR008979">
    <property type="entry name" value="Galactose-bd-like_sf"/>
</dbReference>
<evidence type="ECO:0000256" key="3">
    <source>
        <dbReference type="ARBA" id="ARBA00007186"/>
    </source>
</evidence>
<comment type="catalytic activity">
    <reaction evidence="1">
        <text>Hydrolysis of terminal non-reducing alpha-L-arabinofuranoside residues in alpha-L-arabinosides.</text>
        <dbReference type="EC" id="3.2.1.55"/>
    </reaction>
</comment>
<accession>A0A8H5AXH0</accession>
<dbReference type="Gene3D" id="3.20.20.80">
    <property type="entry name" value="Glycosidases"/>
    <property type="match status" value="1"/>
</dbReference>
<evidence type="ECO:0000256" key="1">
    <source>
        <dbReference type="ARBA" id="ARBA00001462"/>
    </source>
</evidence>
<name>A0A8H5AXH0_9AGAR</name>
<feature type="region of interest" description="Disordered" evidence="8">
    <location>
        <begin position="1205"/>
        <end position="1226"/>
    </location>
</feature>
<dbReference type="GO" id="GO:0008608">
    <property type="term" value="P:attachment of spindle microtubules to kinetochore"/>
    <property type="evidence" value="ECO:0007669"/>
    <property type="project" value="InterPro"/>
</dbReference>
<feature type="compositionally biased region" description="Acidic residues" evidence="8">
    <location>
        <begin position="705"/>
        <end position="721"/>
    </location>
</feature>
<evidence type="ECO:0000256" key="2">
    <source>
        <dbReference type="ARBA" id="ARBA00004834"/>
    </source>
</evidence>
<dbReference type="GO" id="GO:0072686">
    <property type="term" value="C:mitotic spindle"/>
    <property type="evidence" value="ECO:0007669"/>
    <property type="project" value="InterPro"/>
</dbReference>
<dbReference type="InterPro" id="IPR013964">
    <property type="entry name" value="DASH_Ask1"/>
</dbReference>
<dbReference type="UniPathway" id="UPA00667"/>
<feature type="compositionally biased region" description="Acidic residues" evidence="8">
    <location>
        <begin position="1213"/>
        <end position="1226"/>
    </location>
</feature>